<dbReference type="Proteomes" id="UP000324241">
    <property type="component" value="Unassembled WGS sequence"/>
</dbReference>
<protein>
    <submittedName>
        <fullName evidence="2">Uncharacterized protein</fullName>
    </submittedName>
</protein>
<evidence type="ECO:0000313" key="2">
    <source>
        <dbReference type="EMBL" id="KAA8646509.1"/>
    </source>
</evidence>
<evidence type="ECO:0000313" key="3">
    <source>
        <dbReference type="Proteomes" id="UP000324241"/>
    </source>
</evidence>
<gene>
    <name evidence="2" type="ORF">ATNIH1004_007942</name>
</gene>
<dbReference type="RefSeq" id="XP_033425870.1">
    <property type="nucleotide sequence ID" value="XM_033572555.1"/>
</dbReference>
<comment type="caution">
    <text evidence="2">The sequence shown here is derived from an EMBL/GenBank/DDBJ whole genome shotgun (WGS) entry which is preliminary data.</text>
</comment>
<accession>A0A5M9MPN9</accession>
<reference evidence="2 3" key="1">
    <citation type="submission" date="2019-08" db="EMBL/GenBank/DDBJ databases">
        <title>The genome sequence of a newly discovered highly antifungal drug resistant Aspergillus species, Aspergillus tanneri NIH 1004.</title>
        <authorList>
            <person name="Mounaud S."/>
            <person name="Singh I."/>
            <person name="Joardar V."/>
            <person name="Pakala S."/>
            <person name="Pakala S."/>
            <person name="Venepally P."/>
            <person name="Chung J.K."/>
            <person name="Losada L."/>
            <person name="Nierman W.C."/>
        </authorList>
    </citation>
    <scope>NUCLEOTIDE SEQUENCE [LARGE SCALE GENOMIC DNA]</scope>
    <source>
        <strain evidence="2 3">NIH1004</strain>
    </source>
</reference>
<name>A0A5M9MPN9_9EURO</name>
<dbReference type="GeneID" id="54330644"/>
<feature type="region of interest" description="Disordered" evidence="1">
    <location>
        <begin position="65"/>
        <end position="84"/>
    </location>
</feature>
<evidence type="ECO:0000256" key="1">
    <source>
        <dbReference type="SAM" id="MobiDB-lite"/>
    </source>
</evidence>
<dbReference type="AlphaFoldDB" id="A0A5M9MPN9"/>
<proteinExistence type="predicted"/>
<organism evidence="2 3">
    <name type="scientific">Aspergillus tanneri</name>
    <dbReference type="NCBI Taxonomy" id="1220188"/>
    <lineage>
        <taxon>Eukaryota</taxon>
        <taxon>Fungi</taxon>
        <taxon>Dikarya</taxon>
        <taxon>Ascomycota</taxon>
        <taxon>Pezizomycotina</taxon>
        <taxon>Eurotiomycetes</taxon>
        <taxon>Eurotiomycetidae</taxon>
        <taxon>Eurotiales</taxon>
        <taxon>Aspergillaceae</taxon>
        <taxon>Aspergillus</taxon>
        <taxon>Aspergillus subgen. Circumdati</taxon>
    </lineage>
</organism>
<sequence length="113" mass="12355">MIPEVRRGVKRTSEEVQACVDCTYCCSTPAITYDDLILQNMAVMVVRPQSGVRVDVSLASACSGEARAHPSSPHHWPGPPEGGLRAFITGRPTEWMMQTRSTPYGSQPLNAPR</sequence>
<dbReference type="EMBL" id="QUQM01000007">
    <property type="protein sequence ID" value="KAA8646509.1"/>
    <property type="molecule type" value="Genomic_DNA"/>
</dbReference>